<dbReference type="InterPro" id="IPR012464">
    <property type="entry name" value="DUF1676"/>
</dbReference>
<feature type="chain" id="PRO_5043766238" evidence="2">
    <location>
        <begin position="20"/>
        <end position="285"/>
    </location>
</feature>
<evidence type="ECO:0000313" key="4">
    <source>
        <dbReference type="Proteomes" id="UP001458880"/>
    </source>
</evidence>
<dbReference type="EMBL" id="JASPKY010000108">
    <property type="protein sequence ID" value="KAK9736832.1"/>
    <property type="molecule type" value="Genomic_DNA"/>
</dbReference>
<keyword evidence="1" id="KW-0472">Membrane</keyword>
<feature type="transmembrane region" description="Helical" evidence="1">
    <location>
        <begin position="179"/>
        <end position="202"/>
    </location>
</feature>
<organism evidence="3 4">
    <name type="scientific">Popillia japonica</name>
    <name type="common">Japanese beetle</name>
    <dbReference type="NCBI Taxonomy" id="7064"/>
    <lineage>
        <taxon>Eukaryota</taxon>
        <taxon>Metazoa</taxon>
        <taxon>Ecdysozoa</taxon>
        <taxon>Arthropoda</taxon>
        <taxon>Hexapoda</taxon>
        <taxon>Insecta</taxon>
        <taxon>Pterygota</taxon>
        <taxon>Neoptera</taxon>
        <taxon>Endopterygota</taxon>
        <taxon>Coleoptera</taxon>
        <taxon>Polyphaga</taxon>
        <taxon>Scarabaeiformia</taxon>
        <taxon>Scarabaeidae</taxon>
        <taxon>Rutelinae</taxon>
        <taxon>Popillia</taxon>
    </lineage>
</organism>
<comment type="caution">
    <text evidence="3">The sequence shown here is derived from an EMBL/GenBank/DDBJ whole genome shotgun (WGS) entry which is preliminary data.</text>
</comment>
<protein>
    <submittedName>
        <fullName evidence="3">Uncharacterized protein</fullName>
    </submittedName>
</protein>
<accession>A0AAW1LSE4</accession>
<dbReference type="GO" id="GO:0016020">
    <property type="term" value="C:membrane"/>
    <property type="evidence" value="ECO:0007669"/>
    <property type="project" value="TreeGrafter"/>
</dbReference>
<dbReference type="AlphaFoldDB" id="A0AAW1LSE4"/>
<feature type="signal peptide" evidence="2">
    <location>
        <begin position="1"/>
        <end position="19"/>
    </location>
</feature>
<evidence type="ECO:0000256" key="1">
    <source>
        <dbReference type="SAM" id="Phobius"/>
    </source>
</evidence>
<dbReference type="Proteomes" id="UP001458880">
    <property type="component" value="Unassembled WGS sequence"/>
</dbReference>
<evidence type="ECO:0000256" key="2">
    <source>
        <dbReference type="SAM" id="SignalP"/>
    </source>
</evidence>
<name>A0AAW1LSE4_POPJA</name>
<evidence type="ECO:0000313" key="3">
    <source>
        <dbReference type="EMBL" id="KAK9736832.1"/>
    </source>
</evidence>
<dbReference type="PANTHER" id="PTHR21879">
    <property type="entry name" value="FI03362P-RELATED-RELATED"/>
    <property type="match status" value="1"/>
</dbReference>
<sequence length="285" mass="33095">MSFYLILSCLMLLHYEIKASSPTPQTTEQGNSLLWNALRMSQILLQNCLKEFPSLSSSMVRGRFDYNNVTEQMRGCLLRRSALVLDRLRAIDHLRICKGVDLVRYKDDNGTARSVRLIFSHYWGTNHTAIGNSVDWWERFVEKLDLLLETRMLKIQMKLDDLQLVEEGRRRRHHQMYPLVFFGTLAIIMITIPMGFQFLAVLGGKALLLAKLALILTSIQGLKRIATSNLNYGLYHAPSTNPWHYDRSWYYNSKDNQQGYQEGDVREPAMDFLHPLLSPRNEKIK</sequence>
<keyword evidence="2" id="KW-0732">Signal</keyword>
<keyword evidence="1" id="KW-0812">Transmembrane</keyword>
<gene>
    <name evidence="3" type="ORF">QE152_g11249</name>
</gene>
<proteinExistence type="predicted"/>
<dbReference type="Pfam" id="PF07898">
    <property type="entry name" value="DUF1676"/>
    <property type="match status" value="1"/>
</dbReference>
<dbReference type="PANTHER" id="PTHR21879:SF8">
    <property type="entry name" value="OSIRIS 23"/>
    <property type="match status" value="1"/>
</dbReference>
<reference evidence="3 4" key="1">
    <citation type="journal article" date="2024" name="BMC Genomics">
        <title>De novo assembly and annotation of Popillia japonica's genome with initial clues to its potential as an invasive pest.</title>
        <authorList>
            <person name="Cucini C."/>
            <person name="Boschi S."/>
            <person name="Funari R."/>
            <person name="Cardaioli E."/>
            <person name="Iannotti N."/>
            <person name="Marturano G."/>
            <person name="Paoli F."/>
            <person name="Bruttini M."/>
            <person name="Carapelli A."/>
            <person name="Frati F."/>
            <person name="Nardi F."/>
        </authorList>
    </citation>
    <scope>NUCLEOTIDE SEQUENCE [LARGE SCALE GENOMIC DNA]</scope>
    <source>
        <strain evidence="3">DMR45628</strain>
    </source>
</reference>
<keyword evidence="1" id="KW-1133">Transmembrane helix</keyword>
<keyword evidence="4" id="KW-1185">Reference proteome</keyword>